<proteinExistence type="predicted"/>
<feature type="transmembrane region" description="Helical" evidence="1">
    <location>
        <begin position="42"/>
        <end position="62"/>
    </location>
</feature>
<accession>A0A450XJ97</accession>
<keyword evidence="1" id="KW-1133">Transmembrane helix</keyword>
<dbReference type="EMBL" id="CAADFP010000086">
    <property type="protein sequence ID" value="VFK29400.1"/>
    <property type="molecule type" value="Genomic_DNA"/>
</dbReference>
<organism evidence="3">
    <name type="scientific">Candidatus Kentrum sp. LPFa</name>
    <dbReference type="NCBI Taxonomy" id="2126335"/>
    <lineage>
        <taxon>Bacteria</taxon>
        <taxon>Pseudomonadati</taxon>
        <taxon>Pseudomonadota</taxon>
        <taxon>Gammaproteobacteria</taxon>
        <taxon>Candidatus Kentrum</taxon>
    </lineage>
</organism>
<sequence length="75" mass="8493">MHDTATFRYKKNIQYPKWVGERPLFKVSEKDSGSSGTRAKTYYPLSVLARTAIICSVLTLMLRVSSPQQMKNVPA</sequence>
<dbReference type="AlphaFoldDB" id="A0A450XJ97"/>
<name>A0A450XJ97_9GAMM</name>
<reference evidence="3" key="1">
    <citation type="submission" date="2019-02" db="EMBL/GenBank/DDBJ databases">
        <authorList>
            <person name="Gruber-Vodicka R. H."/>
            <person name="Seah K. B. B."/>
        </authorList>
    </citation>
    <scope>NUCLEOTIDE SEQUENCE</scope>
    <source>
        <strain evidence="2">BECK_S312</strain>
        <strain evidence="3">BECK_S426</strain>
    </source>
</reference>
<protein>
    <submittedName>
        <fullName evidence="3">Uncharacterized protein</fullName>
    </submittedName>
</protein>
<evidence type="ECO:0000313" key="3">
    <source>
        <dbReference type="EMBL" id="VFK29400.1"/>
    </source>
</evidence>
<dbReference type="EMBL" id="CAADFM010000053">
    <property type="protein sequence ID" value="VFK11377.1"/>
    <property type="molecule type" value="Genomic_DNA"/>
</dbReference>
<evidence type="ECO:0000313" key="2">
    <source>
        <dbReference type="EMBL" id="VFK11377.1"/>
    </source>
</evidence>
<gene>
    <name evidence="2" type="ORF">BECKLPF1236A_GA0070988_100539</name>
    <name evidence="3" type="ORF">BECKLPF1236C_GA0070990_100866</name>
</gene>
<evidence type="ECO:0000256" key="1">
    <source>
        <dbReference type="SAM" id="Phobius"/>
    </source>
</evidence>
<keyword evidence="1" id="KW-0812">Transmembrane</keyword>
<keyword evidence="1" id="KW-0472">Membrane</keyword>